<sequence>MPFHSDADVLISKTHDSLRFTAATNDISGDELDLWHFKLPNLMRLELASATYKGSELVVTIPKKVAKMEEVDVGPYEDDIEDIGGGRLFLVL</sequence>
<organism evidence="1 2">
    <name type="scientific">Rehmannia glutinosa</name>
    <name type="common">Chinese foxglove</name>
    <dbReference type="NCBI Taxonomy" id="99300"/>
    <lineage>
        <taxon>Eukaryota</taxon>
        <taxon>Viridiplantae</taxon>
        <taxon>Streptophyta</taxon>
        <taxon>Embryophyta</taxon>
        <taxon>Tracheophyta</taxon>
        <taxon>Spermatophyta</taxon>
        <taxon>Magnoliopsida</taxon>
        <taxon>eudicotyledons</taxon>
        <taxon>Gunneridae</taxon>
        <taxon>Pentapetalae</taxon>
        <taxon>asterids</taxon>
        <taxon>lamiids</taxon>
        <taxon>Lamiales</taxon>
        <taxon>Orobanchaceae</taxon>
        <taxon>Rehmannieae</taxon>
        <taxon>Rehmannia</taxon>
    </lineage>
</organism>
<evidence type="ECO:0000313" key="2">
    <source>
        <dbReference type="Proteomes" id="UP001318860"/>
    </source>
</evidence>
<dbReference type="EMBL" id="JABTTQ020002742">
    <property type="protein sequence ID" value="KAK6122181.1"/>
    <property type="molecule type" value="Genomic_DNA"/>
</dbReference>
<proteinExistence type="predicted"/>
<evidence type="ECO:0000313" key="1">
    <source>
        <dbReference type="EMBL" id="KAK6122181.1"/>
    </source>
</evidence>
<keyword evidence="2" id="KW-1185">Reference proteome</keyword>
<accession>A0ABR0UIC7</accession>
<evidence type="ECO:0008006" key="3">
    <source>
        <dbReference type="Google" id="ProtNLM"/>
    </source>
</evidence>
<dbReference type="PANTHER" id="PTHR33879:SF3">
    <property type="entry name" value="17.6 KDA CLASS II HEAT SHOCK PROTEIN-RELATED"/>
    <property type="match status" value="1"/>
</dbReference>
<protein>
    <recommendedName>
        <fullName evidence="3">SHSP domain-containing protein</fullName>
    </recommendedName>
</protein>
<gene>
    <name evidence="1" type="ORF">DH2020_044060</name>
</gene>
<name>A0ABR0UIC7_REHGL</name>
<comment type="caution">
    <text evidence="1">The sequence shown here is derived from an EMBL/GenBank/DDBJ whole genome shotgun (WGS) entry which is preliminary data.</text>
</comment>
<reference evidence="1 2" key="1">
    <citation type="journal article" date="2021" name="Comput. Struct. Biotechnol. J.">
        <title>De novo genome assembly of the potent medicinal plant Rehmannia glutinosa using nanopore technology.</title>
        <authorList>
            <person name="Ma L."/>
            <person name="Dong C."/>
            <person name="Song C."/>
            <person name="Wang X."/>
            <person name="Zheng X."/>
            <person name="Niu Y."/>
            <person name="Chen S."/>
            <person name="Feng W."/>
        </authorList>
    </citation>
    <scope>NUCLEOTIDE SEQUENCE [LARGE SCALE GENOMIC DNA]</scope>
    <source>
        <strain evidence="1">DH-2019</strain>
    </source>
</reference>
<dbReference type="Proteomes" id="UP001318860">
    <property type="component" value="Unassembled WGS sequence"/>
</dbReference>
<dbReference type="PANTHER" id="PTHR33879">
    <property type="entry name" value="17.6 KDA CLASS II HEAT SHOCK PROTEIN-RELATED"/>
    <property type="match status" value="1"/>
</dbReference>